<dbReference type="EMBL" id="GEDV01006559">
    <property type="protein sequence ID" value="JAP81998.1"/>
    <property type="molecule type" value="Transcribed_RNA"/>
</dbReference>
<feature type="signal peptide" evidence="1">
    <location>
        <begin position="1"/>
        <end position="26"/>
    </location>
</feature>
<protein>
    <submittedName>
        <fullName evidence="2">Lipocalin</fullName>
    </submittedName>
</protein>
<evidence type="ECO:0000313" key="2">
    <source>
        <dbReference type="EMBL" id="JAP81998.1"/>
    </source>
</evidence>
<dbReference type="AlphaFoldDB" id="A0A131YTR0"/>
<name>A0A131YTR0_RHIAP</name>
<accession>A0A131YTR0</accession>
<dbReference type="InterPro" id="IPR012674">
    <property type="entry name" value="Calycin"/>
</dbReference>
<dbReference type="Gene3D" id="2.40.128.20">
    <property type="match status" value="1"/>
</dbReference>
<organism evidence="2">
    <name type="scientific">Rhipicephalus appendiculatus</name>
    <name type="common">Brown ear tick</name>
    <dbReference type="NCBI Taxonomy" id="34631"/>
    <lineage>
        <taxon>Eukaryota</taxon>
        <taxon>Metazoa</taxon>
        <taxon>Ecdysozoa</taxon>
        <taxon>Arthropoda</taxon>
        <taxon>Chelicerata</taxon>
        <taxon>Arachnida</taxon>
        <taxon>Acari</taxon>
        <taxon>Parasitiformes</taxon>
        <taxon>Ixodida</taxon>
        <taxon>Ixodoidea</taxon>
        <taxon>Ixodidae</taxon>
        <taxon>Rhipicephalinae</taxon>
        <taxon>Rhipicephalus</taxon>
        <taxon>Rhipicephalus</taxon>
    </lineage>
</organism>
<proteinExistence type="predicted"/>
<keyword evidence="1" id="KW-0732">Signal</keyword>
<sequence>MIFHIREFVLTLIVCSLGIVLHRCTGSYFPPLDSLKEALNTKEKIWLKKRTYNQSGIMCVHITKRSLSGNHYNFSLYYRNGSKPMPSHFYSADLSDSEEGPVMIVRQTGSQYTLKYINENERCGIVTITKSDEECEQYVLDDGIDIDTPQCDAVYYDNCKNKTYKVYKNGCR</sequence>
<evidence type="ECO:0000256" key="1">
    <source>
        <dbReference type="SAM" id="SignalP"/>
    </source>
</evidence>
<dbReference type="SUPFAM" id="SSF50814">
    <property type="entry name" value="Lipocalins"/>
    <property type="match status" value="1"/>
</dbReference>
<feature type="chain" id="PRO_5007286095" evidence="1">
    <location>
        <begin position="27"/>
        <end position="172"/>
    </location>
</feature>
<reference evidence="2" key="1">
    <citation type="journal article" date="2016" name="Ticks Tick Borne Dis.">
        <title>De novo assembly and annotation of the salivary gland transcriptome of Rhipicephalus appendiculatus male and female ticks during blood feeding.</title>
        <authorList>
            <person name="de Castro M.H."/>
            <person name="de Klerk D."/>
            <person name="Pienaar R."/>
            <person name="Latif A.A."/>
            <person name="Rees D.J."/>
            <person name="Mans B.J."/>
        </authorList>
    </citation>
    <scope>NUCLEOTIDE SEQUENCE</scope>
    <source>
        <tissue evidence="2">Salivary glands</tissue>
    </source>
</reference>